<reference evidence="1 2" key="1">
    <citation type="submission" date="2006-10" db="EMBL/GenBank/DDBJ databases">
        <title>The Genome Sequence of Batrachochytrium dendrobatidis JEL423.</title>
        <authorList>
            <consortium name="The Broad Institute Genome Sequencing Platform"/>
            <person name="Birren B."/>
            <person name="Lander E."/>
            <person name="Galagan J."/>
            <person name="Cuomo C."/>
            <person name="Devon K."/>
            <person name="Jaffe D."/>
            <person name="Butler J."/>
            <person name="Alvarez P."/>
            <person name="Gnerre S."/>
            <person name="Grabherr M."/>
            <person name="Kleber M."/>
            <person name="Mauceli E."/>
            <person name="Brockman W."/>
            <person name="Young S."/>
            <person name="LaButti K."/>
            <person name="Sykes S."/>
            <person name="DeCaprio D."/>
            <person name="Crawford M."/>
            <person name="Koehrsen M."/>
            <person name="Engels R."/>
            <person name="Montgomery P."/>
            <person name="Pearson M."/>
            <person name="Howarth C."/>
            <person name="Larson L."/>
            <person name="White J."/>
            <person name="O'Leary S."/>
            <person name="Kodira C."/>
            <person name="Zeng Q."/>
            <person name="Yandava C."/>
            <person name="Alvarado L."/>
            <person name="Longcore J."/>
            <person name="James T."/>
        </authorList>
    </citation>
    <scope>NUCLEOTIDE SEQUENCE [LARGE SCALE GENOMIC DNA]</scope>
    <source>
        <strain evidence="1 2">JEL423</strain>
    </source>
</reference>
<dbReference type="Proteomes" id="UP000077115">
    <property type="component" value="Unassembled WGS sequence"/>
</dbReference>
<name>A0A177WX04_BATDL</name>
<dbReference type="VEuPathDB" id="FungiDB:BDEG_27421"/>
<sequence>MTGHIWFAQQSGLYNDHCPDVHVKCVYNQVDDIDQLTHADQRNWCVLSTTTITIRLYVDSVVMSSDWIQLQCIYESYNELLNKLLNESYKVRVRVRVMQYNTMCTSIQNTSQP</sequence>
<proteinExistence type="predicted"/>
<protein>
    <submittedName>
        <fullName evidence="1">Uncharacterized protein</fullName>
    </submittedName>
</protein>
<reference evidence="1 2" key="2">
    <citation type="submission" date="2016-05" db="EMBL/GenBank/DDBJ databases">
        <title>Lineage-specific infection strategies underlie the spectrum of fungal disease in amphibians.</title>
        <authorList>
            <person name="Cuomo C.A."/>
            <person name="Farrer R.A."/>
            <person name="James T."/>
            <person name="Longcore J."/>
            <person name="Birren B."/>
        </authorList>
    </citation>
    <scope>NUCLEOTIDE SEQUENCE [LARGE SCALE GENOMIC DNA]</scope>
    <source>
        <strain evidence="1 2">JEL423</strain>
    </source>
</reference>
<dbReference type="EMBL" id="DS022311">
    <property type="protein sequence ID" value="OAJ44155.1"/>
    <property type="molecule type" value="Genomic_DNA"/>
</dbReference>
<evidence type="ECO:0000313" key="2">
    <source>
        <dbReference type="Proteomes" id="UP000077115"/>
    </source>
</evidence>
<evidence type="ECO:0000313" key="1">
    <source>
        <dbReference type="EMBL" id="OAJ44155.1"/>
    </source>
</evidence>
<gene>
    <name evidence="1" type="ORF">BDEG_27421</name>
</gene>
<accession>A0A177WX04</accession>
<dbReference type="AlphaFoldDB" id="A0A177WX04"/>
<organism evidence="1 2">
    <name type="scientific">Batrachochytrium dendrobatidis (strain JEL423)</name>
    <dbReference type="NCBI Taxonomy" id="403673"/>
    <lineage>
        <taxon>Eukaryota</taxon>
        <taxon>Fungi</taxon>
        <taxon>Fungi incertae sedis</taxon>
        <taxon>Chytridiomycota</taxon>
        <taxon>Chytridiomycota incertae sedis</taxon>
        <taxon>Chytridiomycetes</taxon>
        <taxon>Rhizophydiales</taxon>
        <taxon>Rhizophydiales incertae sedis</taxon>
        <taxon>Batrachochytrium</taxon>
    </lineage>
</organism>